<dbReference type="EMBL" id="FPHK01000029">
    <property type="protein sequence ID" value="SFV57934.1"/>
    <property type="molecule type" value="Genomic_DNA"/>
</dbReference>
<sequence length="287" mass="33169">MVITVAIGYGLKQLKHSVKTVQSETLLYQSSAILEDIINILKKSPDIKMLKDDNSTEALYLFLTTAPSIPFEIDGLQVNLSFTSARAQFNVNEIATNKFAREYLRAYLSQNYMLSYAYVDVLLDNMSLFKAKNEYNNYNSVIFDENPNLFREYIASKSHLQKINDFYLQEYNDENIQKVPFERLFSYSKDITRAIDLNYATAEVWQLMLGVDAARAETLHAGSGSYQKIEDLGLSSEEKLRLSKFKTSFYEPYILVNIILRKAEEEAHISFEYDIRKEKGSDFVFEI</sequence>
<evidence type="ECO:0008006" key="2">
    <source>
        <dbReference type="Google" id="ProtNLM"/>
    </source>
</evidence>
<evidence type="ECO:0000313" key="1">
    <source>
        <dbReference type="EMBL" id="SFV57934.1"/>
    </source>
</evidence>
<reference evidence="1" key="1">
    <citation type="submission" date="2016-10" db="EMBL/GenBank/DDBJ databases">
        <authorList>
            <person name="de Groot N.N."/>
        </authorList>
    </citation>
    <scope>NUCLEOTIDE SEQUENCE</scope>
</reference>
<gene>
    <name evidence="1" type="ORF">MNB_SM-6-1158</name>
</gene>
<accession>A0A1W1BWT5</accession>
<protein>
    <recommendedName>
        <fullName evidence="2">General secretion pathway protein K</fullName>
    </recommendedName>
</protein>
<dbReference type="AlphaFoldDB" id="A0A1W1BWT5"/>
<proteinExistence type="predicted"/>
<name>A0A1W1BWT5_9ZZZZ</name>
<organism evidence="1">
    <name type="scientific">hydrothermal vent metagenome</name>
    <dbReference type="NCBI Taxonomy" id="652676"/>
    <lineage>
        <taxon>unclassified sequences</taxon>
        <taxon>metagenomes</taxon>
        <taxon>ecological metagenomes</taxon>
    </lineage>
</organism>